<dbReference type="KEGG" id="rte:GSU10_11155"/>
<dbReference type="RefSeq" id="WP_132504888.1">
    <property type="nucleotide sequence ID" value="NZ_CP047186.1"/>
</dbReference>
<gene>
    <name evidence="2" type="ORF">GSU10_11155</name>
</gene>
<sequence>MAEVRRATRDDAARVYDLIRSSTLRNAALPSEARARLFEPVWGGEEDYYGYVLEAEGEVVGFIGMLFTRREIAGAMRKFCELHSWYVKDEFRSESLMLLLPALSIKGMTLLNYTPSPEVYEISRKFGFAELEQEVLRILPVPTPGALRADLRVETDEAAIGSALTGSQLRIFEDHRGLDCRHFLVRRRGRSGHLYAIVKKMRVTPRQPVGRILYFSDEDRLVDALGWLRLYWSLALGVQCLIVDRAQLRVGARLPFAPTVAREVPSLYRSRELTADDLRVPLYSEPLLVGYALH</sequence>
<evidence type="ECO:0000313" key="3">
    <source>
        <dbReference type="Proteomes" id="UP000465031"/>
    </source>
</evidence>
<reference evidence="3" key="1">
    <citation type="submission" date="2019-12" db="EMBL/GenBank/DDBJ databases">
        <title>Complete and draft genome sequences of new strains and members of some known species of the genus Rathayibacter isolated from plants.</title>
        <authorList>
            <person name="Tarlachkov S.V."/>
            <person name="Starodumova I.P."/>
            <person name="Dorofeeva L.V."/>
            <person name="Prisyazhnaya N.V."/>
            <person name="Leyn S."/>
            <person name="Zlamal J."/>
            <person name="Elan M."/>
            <person name="Osterman A.L."/>
            <person name="Nadler S."/>
            <person name="Subbotin S.A."/>
            <person name="Evtushenko L.I."/>
        </authorList>
    </citation>
    <scope>NUCLEOTIDE SEQUENCE [LARGE SCALE GENOMIC DNA]</scope>
    <source>
        <strain evidence="3">VKM Ac-2761</strain>
    </source>
</reference>
<organism evidence="2 3">
    <name type="scientific">Rathayibacter tanaceti</name>
    <dbReference type="NCBI Taxonomy" id="1671680"/>
    <lineage>
        <taxon>Bacteria</taxon>
        <taxon>Bacillati</taxon>
        <taxon>Actinomycetota</taxon>
        <taxon>Actinomycetes</taxon>
        <taxon>Micrococcales</taxon>
        <taxon>Microbacteriaceae</taxon>
        <taxon>Rathayibacter</taxon>
    </lineage>
</organism>
<evidence type="ECO:0000313" key="2">
    <source>
        <dbReference type="EMBL" id="QHC56135.1"/>
    </source>
</evidence>
<dbReference type="AlphaFoldDB" id="A0AAE6V6P5"/>
<dbReference type="SUPFAM" id="SSF55729">
    <property type="entry name" value="Acyl-CoA N-acyltransferases (Nat)"/>
    <property type="match status" value="1"/>
</dbReference>
<dbReference type="Proteomes" id="UP000465031">
    <property type="component" value="Chromosome"/>
</dbReference>
<proteinExistence type="predicted"/>
<name>A0AAE6V6P5_9MICO</name>
<accession>A0AAE6V6P5</accession>
<dbReference type="EMBL" id="CP047186">
    <property type="protein sequence ID" value="QHC56135.1"/>
    <property type="molecule type" value="Genomic_DNA"/>
</dbReference>
<feature type="domain" description="N-acetyltransferase" evidence="1">
    <location>
        <begin position="2"/>
        <end position="154"/>
    </location>
</feature>
<dbReference type="PROSITE" id="PS51186">
    <property type="entry name" value="GNAT"/>
    <property type="match status" value="1"/>
</dbReference>
<dbReference type="InterPro" id="IPR000182">
    <property type="entry name" value="GNAT_dom"/>
</dbReference>
<dbReference type="GO" id="GO:0016747">
    <property type="term" value="F:acyltransferase activity, transferring groups other than amino-acyl groups"/>
    <property type="evidence" value="ECO:0007669"/>
    <property type="project" value="InterPro"/>
</dbReference>
<evidence type="ECO:0000259" key="1">
    <source>
        <dbReference type="PROSITE" id="PS51186"/>
    </source>
</evidence>
<dbReference type="InterPro" id="IPR016181">
    <property type="entry name" value="Acyl_CoA_acyltransferase"/>
</dbReference>
<protein>
    <recommendedName>
        <fullName evidence="1">N-acetyltransferase domain-containing protein</fullName>
    </recommendedName>
</protein>
<dbReference type="Gene3D" id="3.40.630.30">
    <property type="match status" value="1"/>
</dbReference>